<dbReference type="PROSITE" id="PS50067">
    <property type="entry name" value="KINESIN_MOTOR_2"/>
    <property type="match status" value="1"/>
</dbReference>
<keyword evidence="5 6" id="KW-0505">Motor protein</keyword>
<gene>
    <name evidence="11" type="ORF">HPHI1048_LOCUS21851</name>
</gene>
<dbReference type="Gene3D" id="3.40.850.10">
    <property type="entry name" value="Kinesin motor domain"/>
    <property type="match status" value="1"/>
</dbReference>
<dbReference type="Pfam" id="PF00225">
    <property type="entry name" value="Kinesin"/>
    <property type="match status" value="1"/>
</dbReference>
<keyword evidence="2 6" id="KW-0547">Nucleotide-binding</keyword>
<dbReference type="GO" id="GO:0008017">
    <property type="term" value="F:microtubule binding"/>
    <property type="evidence" value="ECO:0007669"/>
    <property type="project" value="InterPro"/>
</dbReference>
<evidence type="ECO:0000256" key="1">
    <source>
        <dbReference type="ARBA" id="ARBA00004229"/>
    </source>
</evidence>
<keyword evidence="3 6" id="KW-0067">ATP-binding</keyword>
<evidence type="ECO:0000256" key="5">
    <source>
        <dbReference type="ARBA" id="ARBA00023175"/>
    </source>
</evidence>
<keyword evidence="7" id="KW-0493">Microtubule</keyword>
<dbReference type="AlphaFoldDB" id="A0A7S0HXP6"/>
<dbReference type="SMART" id="SM00129">
    <property type="entry name" value="KISc"/>
    <property type="match status" value="1"/>
</dbReference>
<feature type="coiled-coil region" evidence="8">
    <location>
        <begin position="492"/>
        <end position="526"/>
    </location>
</feature>
<dbReference type="SUPFAM" id="SSF52540">
    <property type="entry name" value="P-loop containing nucleoside triphosphate hydrolases"/>
    <property type="match status" value="1"/>
</dbReference>
<dbReference type="PANTHER" id="PTHR47968:SF75">
    <property type="entry name" value="CENTROMERE-ASSOCIATED PROTEIN E"/>
    <property type="match status" value="1"/>
</dbReference>
<accession>A0A7S0HXP6</accession>
<dbReference type="EMBL" id="HBEO01032260">
    <property type="protein sequence ID" value="CAD8505036.1"/>
    <property type="molecule type" value="Transcribed_RNA"/>
</dbReference>
<reference evidence="11" key="1">
    <citation type="submission" date="2021-01" db="EMBL/GenBank/DDBJ databases">
        <authorList>
            <person name="Corre E."/>
            <person name="Pelletier E."/>
            <person name="Niang G."/>
            <person name="Scheremetjew M."/>
            <person name="Finn R."/>
            <person name="Kale V."/>
            <person name="Holt S."/>
            <person name="Cochrane G."/>
            <person name="Meng A."/>
            <person name="Brown T."/>
            <person name="Cohen L."/>
        </authorList>
    </citation>
    <scope>NUCLEOTIDE SEQUENCE</scope>
    <source>
        <strain evidence="11">CCMP325</strain>
    </source>
</reference>
<dbReference type="GO" id="GO:0005524">
    <property type="term" value="F:ATP binding"/>
    <property type="evidence" value="ECO:0007669"/>
    <property type="project" value="UniProtKB-UniRule"/>
</dbReference>
<dbReference type="PROSITE" id="PS00411">
    <property type="entry name" value="KINESIN_MOTOR_1"/>
    <property type="match status" value="1"/>
</dbReference>
<evidence type="ECO:0000259" key="10">
    <source>
        <dbReference type="PROSITE" id="PS50067"/>
    </source>
</evidence>
<feature type="binding site" evidence="6">
    <location>
        <begin position="42"/>
        <end position="49"/>
    </location>
    <ligand>
        <name>ATP</name>
        <dbReference type="ChEBI" id="CHEBI:30616"/>
    </ligand>
</feature>
<dbReference type="PRINTS" id="PR00380">
    <property type="entry name" value="KINESINHEAVY"/>
</dbReference>
<dbReference type="GO" id="GO:0005874">
    <property type="term" value="C:microtubule"/>
    <property type="evidence" value="ECO:0007669"/>
    <property type="project" value="UniProtKB-KW"/>
</dbReference>
<dbReference type="InterPro" id="IPR036961">
    <property type="entry name" value="Kinesin_motor_dom_sf"/>
</dbReference>
<evidence type="ECO:0000256" key="6">
    <source>
        <dbReference type="PROSITE-ProRule" id="PRU00283"/>
    </source>
</evidence>
<dbReference type="InterPro" id="IPR027417">
    <property type="entry name" value="P-loop_NTPase"/>
</dbReference>
<evidence type="ECO:0000256" key="7">
    <source>
        <dbReference type="RuleBase" id="RU000394"/>
    </source>
</evidence>
<dbReference type="InterPro" id="IPR001752">
    <property type="entry name" value="Kinesin_motor_dom"/>
</dbReference>
<feature type="compositionally biased region" description="Basic and acidic residues" evidence="9">
    <location>
        <begin position="602"/>
        <end position="613"/>
    </location>
</feature>
<feature type="domain" description="Kinesin motor" evidence="10">
    <location>
        <begin position="1"/>
        <end position="283"/>
    </location>
</feature>
<evidence type="ECO:0000256" key="4">
    <source>
        <dbReference type="ARBA" id="ARBA00023054"/>
    </source>
</evidence>
<evidence type="ECO:0000256" key="9">
    <source>
        <dbReference type="SAM" id="MobiDB-lite"/>
    </source>
</evidence>
<keyword evidence="4 8" id="KW-0175">Coiled coil</keyword>
<evidence type="ECO:0000256" key="8">
    <source>
        <dbReference type="SAM" id="Coils"/>
    </source>
</evidence>
<dbReference type="GO" id="GO:0007018">
    <property type="term" value="P:microtubule-based movement"/>
    <property type="evidence" value="ECO:0007669"/>
    <property type="project" value="InterPro"/>
</dbReference>
<dbReference type="InterPro" id="IPR019821">
    <property type="entry name" value="Kinesin_motor_CS"/>
</dbReference>
<evidence type="ECO:0000313" key="11">
    <source>
        <dbReference type="EMBL" id="CAD8505036.1"/>
    </source>
</evidence>
<comment type="similarity">
    <text evidence="6 7">Belongs to the TRAFAC class myosin-kinesin ATPase superfamily. Kinesin family.</text>
</comment>
<dbReference type="PANTHER" id="PTHR47968">
    <property type="entry name" value="CENTROMERE PROTEIN E"/>
    <property type="match status" value="1"/>
</dbReference>
<evidence type="ECO:0000256" key="3">
    <source>
        <dbReference type="ARBA" id="ARBA00022840"/>
    </source>
</evidence>
<comment type="subcellular location">
    <subcellularLocation>
        <location evidence="1">Plastid</location>
        <location evidence="1">Chloroplast</location>
    </subcellularLocation>
</comment>
<feature type="region of interest" description="Disordered" evidence="9">
    <location>
        <begin position="602"/>
        <end position="629"/>
    </location>
</feature>
<proteinExistence type="inferred from homology"/>
<dbReference type="InterPro" id="IPR027640">
    <property type="entry name" value="Kinesin-like_fam"/>
</dbReference>
<protein>
    <recommendedName>
        <fullName evidence="7">Kinesin-like protein</fullName>
    </recommendedName>
</protein>
<organism evidence="11">
    <name type="scientific">Hanusia phi</name>
    <dbReference type="NCBI Taxonomy" id="3032"/>
    <lineage>
        <taxon>Eukaryota</taxon>
        <taxon>Cryptophyceae</taxon>
        <taxon>Pyrenomonadales</taxon>
        <taxon>Geminigeraceae</taxon>
        <taxon>Hanusia</taxon>
    </lineage>
</organism>
<sequence length="662" mass="74436">MHFDYDAVLDMNGTQDDVYNLAAKPVVDDYLEGYNGTILTYGQTGSGKTYTMEGEIEDVEKRGLLPRMICAVFDYMERSGEHMQFMIQVQFLEIYNEKIRDLLSPEKDNLKIREDKAGGIYVEGATSHYITTEMEVQQALEAGASSRATAETLMNQASSRSHSIFIVTLEQTNTLDGSRKKSKLFMVDLAGSETVKKTGAEGATLKEAQHINKSLSALSNVIFALSEGKATHIPYRDSKLTRLLQEALGGNCRTALIINCSPAKINESETISTMRFGKSAKRIKNRAHINKEQSPAELKMLLAEMQRQNRELQSVIASKDFEIEALKAGGGGDAGGGGGVSAQKFVDVKEELDRERVLRKEAENRVKLLEDRLQEREIEFQDELDELRNEVDKKDFIIAQKDQELDKATLSLKDIAERSCAVPGLNEGSISFFKEQLQILQELAGKIKGTESDPEDAVKSLQDCVSSFSQKLSEKLQMQPDAEREGMMLGMSSSYGHRYKELEEELKSVREELSGTESKYRSLLEEKIENADEYVKSRMLKAEGLNSELIKKAKEDAKLLEARELEIQIFEKRLVKNTQRIKILELLLQDTKAKYEQMKLQEGGVSHEQERRGARMVKGAHRPIQGGKREKLNQLQEGLVHDTKDSPVEAVRAFIKRIAGKD</sequence>
<dbReference type="GO" id="GO:0009507">
    <property type="term" value="C:chloroplast"/>
    <property type="evidence" value="ECO:0007669"/>
    <property type="project" value="UniProtKB-SubCell"/>
</dbReference>
<name>A0A7S0HXP6_9CRYP</name>
<evidence type="ECO:0000256" key="2">
    <source>
        <dbReference type="ARBA" id="ARBA00022741"/>
    </source>
</evidence>
<dbReference type="GO" id="GO:0003777">
    <property type="term" value="F:microtubule motor activity"/>
    <property type="evidence" value="ECO:0007669"/>
    <property type="project" value="InterPro"/>
</dbReference>
<feature type="coiled-coil region" evidence="8">
    <location>
        <begin position="345"/>
        <end position="418"/>
    </location>
</feature>